<dbReference type="AlphaFoldDB" id="A0A0B7MQW8"/>
<dbReference type="Proteomes" id="UP000054107">
    <property type="component" value="Unassembled WGS sequence"/>
</dbReference>
<dbReference type="PANTHER" id="PTHR40050:SF1">
    <property type="entry name" value="INNER SPORE COAT PROTEIN H"/>
    <property type="match status" value="1"/>
</dbReference>
<dbReference type="PANTHER" id="PTHR40050">
    <property type="entry name" value="INNER SPORE COAT PROTEIN H"/>
    <property type="match status" value="1"/>
</dbReference>
<reference evidence="1 2" key="1">
    <citation type="submission" date="2014-09" db="EMBL/GenBank/DDBJ databases">
        <authorList>
            <person name="Ellenberger Sabrina"/>
        </authorList>
    </citation>
    <scope>NUCLEOTIDE SEQUENCE [LARGE SCALE GENOMIC DNA]</scope>
    <source>
        <strain evidence="1 2">CBS 412.66</strain>
    </source>
</reference>
<name>A0A0B7MQW8_9FUNG</name>
<dbReference type="EMBL" id="LN719426">
    <property type="protein sequence ID" value="CEP08366.1"/>
    <property type="molecule type" value="Genomic_DNA"/>
</dbReference>
<dbReference type="InterPro" id="IPR014867">
    <property type="entry name" value="Spore_coat_CotH_CotH2/3/7"/>
</dbReference>
<dbReference type="OrthoDB" id="10267127at2759"/>
<evidence type="ECO:0000313" key="2">
    <source>
        <dbReference type="Proteomes" id="UP000054107"/>
    </source>
</evidence>
<keyword evidence="2" id="KW-1185">Reference proteome</keyword>
<organism evidence="1 2">
    <name type="scientific">Parasitella parasitica</name>
    <dbReference type="NCBI Taxonomy" id="35722"/>
    <lineage>
        <taxon>Eukaryota</taxon>
        <taxon>Fungi</taxon>
        <taxon>Fungi incertae sedis</taxon>
        <taxon>Mucoromycota</taxon>
        <taxon>Mucoromycotina</taxon>
        <taxon>Mucoromycetes</taxon>
        <taxon>Mucorales</taxon>
        <taxon>Mucorineae</taxon>
        <taxon>Mucoraceae</taxon>
        <taxon>Parasitella</taxon>
    </lineage>
</organism>
<accession>A0A0B7MQW8</accession>
<proteinExistence type="predicted"/>
<dbReference type="Pfam" id="PF08757">
    <property type="entry name" value="CotH"/>
    <property type="match status" value="1"/>
</dbReference>
<protein>
    <submittedName>
        <fullName evidence="1">Uncharacterized protein</fullName>
    </submittedName>
</protein>
<gene>
    <name evidence="1" type="primary">PARPA_01677.1 scaffold 1359</name>
</gene>
<evidence type="ECO:0000313" key="1">
    <source>
        <dbReference type="EMBL" id="CEP08366.1"/>
    </source>
</evidence>
<dbReference type="STRING" id="35722.A0A0B7MQW8"/>
<sequence length="329" mass="37535">MMREKLMQDALAAAGVATLNGNWVRLFVNNEPYGLYLMTDETFTGFTENLINGGVATNATGATYKGTSGHGAADFVYHGTNRSSYNFDETYVLVDEGRDKSVTKDNSSAPIFDFIERLNETALGIDAQNPGNITDLMDSANHTMIHTAMSLLSGSWDGFWLQGSNFYIHENSETKKWYLITYDFDDCLGNFFGELKKPWLMTIPYQNYTLPKAKRPLVDIFIKSPYYEPQFQDILKHIIKTFFNYRVMKARIDAWAEMLREDVIWDYALPRHSPGTAKHWGVKTFYNNMNTTVASRYGILEWIANRTESIAQQLDFQIEDISSVTLPSQ</sequence>